<evidence type="ECO:0000256" key="1">
    <source>
        <dbReference type="SAM" id="Phobius"/>
    </source>
</evidence>
<dbReference type="EMBL" id="JBHUEM010000011">
    <property type="protein sequence ID" value="MFD1736730.1"/>
    <property type="molecule type" value="Genomic_DNA"/>
</dbReference>
<accession>A0ABW4LNK5</accession>
<keyword evidence="1" id="KW-1133">Transmembrane helix</keyword>
<protein>
    <submittedName>
        <fullName evidence="2">SHOCT domain-containing protein</fullName>
    </submittedName>
</protein>
<feature type="transmembrane region" description="Helical" evidence="1">
    <location>
        <begin position="6"/>
        <end position="27"/>
    </location>
</feature>
<keyword evidence="1" id="KW-0812">Transmembrane</keyword>
<keyword evidence="3" id="KW-1185">Reference proteome</keyword>
<organism evidence="2 3">
    <name type="scientific">Bacillus salitolerans</name>
    <dbReference type="NCBI Taxonomy" id="1437434"/>
    <lineage>
        <taxon>Bacteria</taxon>
        <taxon>Bacillati</taxon>
        <taxon>Bacillota</taxon>
        <taxon>Bacilli</taxon>
        <taxon>Bacillales</taxon>
        <taxon>Bacillaceae</taxon>
        <taxon>Bacillus</taxon>
    </lineage>
</organism>
<evidence type="ECO:0000313" key="2">
    <source>
        <dbReference type="EMBL" id="MFD1736730.1"/>
    </source>
</evidence>
<sequence>MGLGMMLNLLFWIVVVGLSIYGFLILIMKPFERRKDTSIIILKERFARGEIEKDEYEEKVGILSK</sequence>
<dbReference type="RefSeq" id="WP_377927898.1">
    <property type="nucleotide sequence ID" value="NZ_JBHUEM010000011.1"/>
</dbReference>
<keyword evidence="1" id="KW-0472">Membrane</keyword>
<dbReference type="Proteomes" id="UP001597214">
    <property type="component" value="Unassembled WGS sequence"/>
</dbReference>
<evidence type="ECO:0000313" key="3">
    <source>
        <dbReference type="Proteomes" id="UP001597214"/>
    </source>
</evidence>
<gene>
    <name evidence="2" type="ORF">ACFSCX_09140</name>
</gene>
<proteinExistence type="predicted"/>
<name>A0ABW4LNK5_9BACI</name>
<comment type="caution">
    <text evidence="2">The sequence shown here is derived from an EMBL/GenBank/DDBJ whole genome shotgun (WGS) entry which is preliminary data.</text>
</comment>
<reference evidence="3" key="1">
    <citation type="journal article" date="2019" name="Int. J. Syst. Evol. Microbiol.">
        <title>The Global Catalogue of Microorganisms (GCM) 10K type strain sequencing project: providing services to taxonomists for standard genome sequencing and annotation.</title>
        <authorList>
            <consortium name="The Broad Institute Genomics Platform"/>
            <consortium name="The Broad Institute Genome Sequencing Center for Infectious Disease"/>
            <person name="Wu L."/>
            <person name="Ma J."/>
        </authorList>
    </citation>
    <scope>NUCLEOTIDE SEQUENCE [LARGE SCALE GENOMIC DNA]</scope>
    <source>
        <strain evidence="3">CCUG 49339</strain>
    </source>
</reference>